<reference evidence="3" key="1">
    <citation type="journal article" date="2019" name="Int. J. Syst. Evol. Microbiol.">
        <title>The Global Catalogue of Microorganisms (GCM) 10K type strain sequencing project: providing services to taxonomists for standard genome sequencing and annotation.</title>
        <authorList>
            <consortium name="The Broad Institute Genomics Platform"/>
            <consortium name="The Broad Institute Genome Sequencing Center for Infectious Disease"/>
            <person name="Wu L."/>
            <person name="Ma J."/>
        </authorList>
    </citation>
    <scope>NUCLEOTIDE SEQUENCE [LARGE SCALE GENOMIC DNA]</scope>
    <source>
        <strain evidence="3">CGMCC 1.14993</strain>
    </source>
</reference>
<evidence type="ECO:0000259" key="1">
    <source>
        <dbReference type="SMART" id="SM00849"/>
    </source>
</evidence>
<organism evidence="2 3">
    <name type="scientific">Gottfriedia solisilvae</name>
    <dbReference type="NCBI Taxonomy" id="1516104"/>
    <lineage>
        <taxon>Bacteria</taxon>
        <taxon>Bacillati</taxon>
        <taxon>Bacillota</taxon>
        <taxon>Bacilli</taxon>
        <taxon>Bacillales</taxon>
        <taxon>Bacillaceae</taxon>
        <taxon>Gottfriedia</taxon>
    </lineage>
</organism>
<dbReference type="OrthoDB" id="9802248at2"/>
<dbReference type="Proteomes" id="UP000626244">
    <property type="component" value="Unassembled WGS sequence"/>
</dbReference>
<feature type="domain" description="Metallo-beta-lactamase" evidence="1">
    <location>
        <begin position="20"/>
        <end position="212"/>
    </location>
</feature>
<protein>
    <submittedName>
        <fullName evidence="2">MBL fold metallo-hydrolase</fullName>
    </submittedName>
</protein>
<dbReference type="SUPFAM" id="SSF56281">
    <property type="entry name" value="Metallo-hydrolase/oxidoreductase"/>
    <property type="match status" value="1"/>
</dbReference>
<proteinExistence type="predicted"/>
<dbReference type="InterPro" id="IPR001279">
    <property type="entry name" value="Metallo-B-lactamas"/>
</dbReference>
<dbReference type="Pfam" id="PF00753">
    <property type="entry name" value="Lactamase_B"/>
    <property type="match status" value="1"/>
</dbReference>
<dbReference type="CDD" id="cd07721">
    <property type="entry name" value="yflN-like_MBL-fold"/>
    <property type="match status" value="1"/>
</dbReference>
<accession>A0A8J3AD64</accession>
<dbReference type="InterPro" id="IPR050855">
    <property type="entry name" value="NDM-1-like"/>
</dbReference>
<dbReference type="PANTHER" id="PTHR42951:SF9">
    <property type="entry name" value="METAL-DEPENDENT HYDROLASE"/>
    <property type="match status" value="1"/>
</dbReference>
<evidence type="ECO:0000313" key="3">
    <source>
        <dbReference type="Proteomes" id="UP000626244"/>
    </source>
</evidence>
<dbReference type="AlphaFoldDB" id="A0A8J3AD64"/>
<keyword evidence="3" id="KW-1185">Reference proteome</keyword>
<dbReference type="SMART" id="SM00849">
    <property type="entry name" value="Lactamase_B"/>
    <property type="match status" value="1"/>
</dbReference>
<dbReference type="InterPro" id="IPR036866">
    <property type="entry name" value="RibonucZ/Hydroxyglut_hydro"/>
</dbReference>
<dbReference type="RefSeq" id="WP_087999243.1">
    <property type="nucleotide sequence ID" value="NZ_BMHB01000001.1"/>
</dbReference>
<comment type="caution">
    <text evidence="2">The sequence shown here is derived from an EMBL/GenBank/DDBJ whole genome shotgun (WGS) entry which is preliminary data.</text>
</comment>
<sequence>MKVTKSNFLYQISFLPNLFPVNCFLVEEENELTLIDTALSFSADKIISVSNELGKKITNIVLTHAHGDHIGSLDRLKSMMPEVVVSISKRDAKLLKGDVTLEPNEPNLPIKGGVPKNIQTTPDRYLQEGDTIGSLLAIETPGHTPGSMSFLDQRTNAVIAGDAFTLRGGIAISGQLNLLFPFPAWATWSKEDAIKSARKISQLKPTLLAVGHGSMLNNPQEAIDHALNKGDS</sequence>
<dbReference type="PANTHER" id="PTHR42951">
    <property type="entry name" value="METALLO-BETA-LACTAMASE DOMAIN-CONTAINING"/>
    <property type="match status" value="1"/>
</dbReference>
<dbReference type="Gene3D" id="3.60.15.10">
    <property type="entry name" value="Ribonuclease Z/Hydroxyacylglutathione hydrolase-like"/>
    <property type="match status" value="1"/>
</dbReference>
<gene>
    <name evidence="2" type="ORF">GCM10007380_10210</name>
</gene>
<name>A0A8J3AD64_9BACI</name>
<dbReference type="EMBL" id="BMHB01000001">
    <property type="protein sequence ID" value="GGI11910.1"/>
    <property type="molecule type" value="Genomic_DNA"/>
</dbReference>
<evidence type="ECO:0000313" key="2">
    <source>
        <dbReference type="EMBL" id="GGI11910.1"/>
    </source>
</evidence>